<evidence type="ECO:0000313" key="2">
    <source>
        <dbReference type="EMBL" id="CAL6073547.1"/>
    </source>
</evidence>
<protein>
    <recommendedName>
        <fullName evidence="4">Transmembrane protein</fullName>
    </recommendedName>
</protein>
<keyword evidence="3" id="KW-1185">Reference proteome</keyword>
<dbReference type="Proteomes" id="UP001642409">
    <property type="component" value="Unassembled WGS sequence"/>
</dbReference>
<sequence length="341" mass="39626">MSKNITNELTQQVIYEALVDLTTNVNKQFDTPILFYDDIKCPFLLNEKYYSVNESKYYLDLYYNYENDQDLTNYSTIDIQTAITLNQLYSEQSQLNMKYFYCYLYPNISINGELTTTFVPQVRKQIHLFKEYLQESLVNNSVDVKLLGYGVYLNDINTEVTHFAWIQVIIQTCISFIYIFITTYALIFSLLIIVFYQVGLQLSDLVISVIYKVHGGSVQALNPYILLINSFFVTYFVCEFCSKLIMELRIQYVKSMNFEKSLDKLWGECLGYFSIFVVILLTGCVFQYTRVVIIQQIAGALLFDALFYGFLVVPISIISMFGLIGVKGLWPSKMMFGDDRV</sequence>
<gene>
    <name evidence="2" type="ORF">HINF_LOCUS56155</name>
</gene>
<organism evidence="2 3">
    <name type="scientific">Hexamita inflata</name>
    <dbReference type="NCBI Taxonomy" id="28002"/>
    <lineage>
        <taxon>Eukaryota</taxon>
        <taxon>Metamonada</taxon>
        <taxon>Diplomonadida</taxon>
        <taxon>Hexamitidae</taxon>
        <taxon>Hexamitinae</taxon>
        <taxon>Hexamita</taxon>
    </lineage>
</organism>
<reference evidence="2 3" key="1">
    <citation type="submission" date="2024-07" db="EMBL/GenBank/DDBJ databases">
        <authorList>
            <person name="Akdeniz Z."/>
        </authorList>
    </citation>
    <scope>NUCLEOTIDE SEQUENCE [LARGE SCALE GENOMIC DNA]</scope>
</reference>
<keyword evidence="1" id="KW-0472">Membrane</keyword>
<name>A0ABP1KZQ4_9EUKA</name>
<feature type="transmembrane region" description="Helical" evidence="1">
    <location>
        <begin position="265"/>
        <end position="288"/>
    </location>
</feature>
<proteinExistence type="predicted"/>
<keyword evidence="1" id="KW-0812">Transmembrane</keyword>
<dbReference type="EMBL" id="CAXDID020000301">
    <property type="protein sequence ID" value="CAL6073547.1"/>
    <property type="molecule type" value="Genomic_DNA"/>
</dbReference>
<feature type="transmembrane region" description="Helical" evidence="1">
    <location>
        <begin position="308"/>
        <end position="330"/>
    </location>
</feature>
<comment type="caution">
    <text evidence="2">The sequence shown here is derived from an EMBL/GenBank/DDBJ whole genome shotgun (WGS) entry which is preliminary data.</text>
</comment>
<evidence type="ECO:0000256" key="1">
    <source>
        <dbReference type="SAM" id="Phobius"/>
    </source>
</evidence>
<evidence type="ECO:0000313" key="3">
    <source>
        <dbReference type="Proteomes" id="UP001642409"/>
    </source>
</evidence>
<feature type="transmembrane region" description="Helical" evidence="1">
    <location>
        <begin position="176"/>
        <end position="196"/>
    </location>
</feature>
<keyword evidence="1" id="KW-1133">Transmembrane helix</keyword>
<feature type="transmembrane region" description="Helical" evidence="1">
    <location>
        <begin position="224"/>
        <end position="245"/>
    </location>
</feature>
<accession>A0ABP1KZQ4</accession>
<evidence type="ECO:0008006" key="4">
    <source>
        <dbReference type="Google" id="ProtNLM"/>
    </source>
</evidence>